<feature type="non-terminal residue" evidence="1">
    <location>
        <position position="129"/>
    </location>
</feature>
<dbReference type="SUPFAM" id="SSF56784">
    <property type="entry name" value="HAD-like"/>
    <property type="match status" value="1"/>
</dbReference>
<dbReference type="Proteomes" id="UP000654075">
    <property type="component" value="Unassembled WGS sequence"/>
</dbReference>
<dbReference type="Gene3D" id="3.40.50.1000">
    <property type="entry name" value="HAD superfamily/HAD-like"/>
    <property type="match status" value="1"/>
</dbReference>
<proteinExistence type="predicted"/>
<evidence type="ECO:0000313" key="1">
    <source>
        <dbReference type="EMBL" id="CAE8639572.1"/>
    </source>
</evidence>
<dbReference type="InterPro" id="IPR023214">
    <property type="entry name" value="HAD_sf"/>
</dbReference>
<dbReference type="EMBL" id="CAJNNV010032303">
    <property type="protein sequence ID" value="CAE8639572.1"/>
    <property type="molecule type" value="Genomic_DNA"/>
</dbReference>
<keyword evidence="2" id="KW-1185">Reference proteome</keyword>
<evidence type="ECO:0008006" key="3">
    <source>
        <dbReference type="Google" id="ProtNLM"/>
    </source>
</evidence>
<dbReference type="OrthoDB" id="2865258at2759"/>
<gene>
    <name evidence="1" type="ORF">PGLA1383_LOCUS54597</name>
</gene>
<dbReference type="OMA" id="IAHCEIR"/>
<organism evidence="1 2">
    <name type="scientific">Polarella glacialis</name>
    <name type="common">Dinoflagellate</name>
    <dbReference type="NCBI Taxonomy" id="89957"/>
    <lineage>
        <taxon>Eukaryota</taxon>
        <taxon>Sar</taxon>
        <taxon>Alveolata</taxon>
        <taxon>Dinophyceae</taxon>
        <taxon>Suessiales</taxon>
        <taxon>Suessiaceae</taxon>
        <taxon>Polarella</taxon>
    </lineage>
</organism>
<dbReference type="InterPro" id="IPR036412">
    <property type="entry name" value="HAD-like_sf"/>
</dbReference>
<dbReference type="GO" id="GO:0003993">
    <property type="term" value="F:acid phosphatase activity"/>
    <property type="evidence" value="ECO:0007669"/>
    <property type="project" value="TreeGrafter"/>
</dbReference>
<dbReference type="Pfam" id="PF12689">
    <property type="entry name" value="Acid_PPase"/>
    <property type="match status" value="1"/>
</dbReference>
<protein>
    <recommendedName>
        <fullName evidence="3">Magnesium-dependent phosphatase-1</fullName>
    </recommendedName>
</protein>
<accession>A0A813HN42</accession>
<dbReference type="AlphaFoldDB" id="A0A813HN42"/>
<dbReference type="PANTHER" id="PTHR17901">
    <property type="entry name" value="MAGNESIUM-DEPENDENT PHOSPHATASE 1 MDP1"/>
    <property type="match status" value="1"/>
</dbReference>
<evidence type="ECO:0000313" key="2">
    <source>
        <dbReference type="Proteomes" id="UP000654075"/>
    </source>
</evidence>
<dbReference type="InterPro" id="IPR010036">
    <property type="entry name" value="MDP_1_eu_arc"/>
</dbReference>
<reference evidence="1" key="1">
    <citation type="submission" date="2021-02" db="EMBL/GenBank/DDBJ databases">
        <authorList>
            <person name="Dougan E. K."/>
            <person name="Rhodes N."/>
            <person name="Thang M."/>
            <person name="Chan C."/>
        </authorList>
    </citation>
    <scope>NUCLEOTIDE SEQUENCE</scope>
</reference>
<name>A0A813HN42_POLGL</name>
<comment type="caution">
    <text evidence="1">The sequence shown here is derived from an EMBL/GenBank/DDBJ whole genome shotgun (WGS) entry which is preliminary data.</text>
</comment>
<dbReference type="PANTHER" id="PTHR17901:SF14">
    <property type="entry name" value="MAGNESIUM-DEPENDENT PHOSPHATASE 1"/>
    <property type="match status" value="1"/>
</dbReference>
<sequence length="129" mass="14103">VRLLGDVPAVWSAIRNDPRFQGSQIAVASCCDEPAWARELLGLFQVEDGAKMSTCIAHCEIRFGNKQAHLRNIAQKLNVALEDMVFFDDQSGHVRDAKALGVTAVQVPHGGVTNAAFGQALEDFANRRR</sequence>